<dbReference type="AlphaFoldDB" id="A0A0L8GAX1"/>
<evidence type="ECO:0000313" key="1">
    <source>
        <dbReference type="EMBL" id="KOF74014.1"/>
    </source>
</evidence>
<name>A0A0L8GAX1_OCTBM</name>
<accession>A0A0L8GAX1</accession>
<protein>
    <submittedName>
        <fullName evidence="1">Uncharacterized protein</fullName>
    </submittedName>
</protein>
<gene>
    <name evidence="1" type="ORF">OCBIM_22036978mg</name>
</gene>
<organism evidence="1">
    <name type="scientific">Octopus bimaculoides</name>
    <name type="common">California two-spotted octopus</name>
    <dbReference type="NCBI Taxonomy" id="37653"/>
    <lineage>
        <taxon>Eukaryota</taxon>
        <taxon>Metazoa</taxon>
        <taxon>Spiralia</taxon>
        <taxon>Lophotrochozoa</taxon>
        <taxon>Mollusca</taxon>
        <taxon>Cephalopoda</taxon>
        <taxon>Coleoidea</taxon>
        <taxon>Octopodiformes</taxon>
        <taxon>Octopoda</taxon>
        <taxon>Incirrata</taxon>
        <taxon>Octopodidae</taxon>
        <taxon>Octopus</taxon>
    </lineage>
</organism>
<dbReference type="EMBL" id="KQ422897">
    <property type="protein sequence ID" value="KOF74014.1"/>
    <property type="molecule type" value="Genomic_DNA"/>
</dbReference>
<proteinExistence type="predicted"/>
<reference evidence="1" key="1">
    <citation type="submission" date="2015-07" db="EMBL/GenBank/DDBJ databases">
        <title>MeaNS - Measles Nucleotide Surveillance Program.</title>
        <authorList>
            <person name="Tran T."/>
            <person name="Druce J."/>
        </authorList>
    </citation>
    <scope>NUCLEOTIDE SEQUENCE</scope>
    <source>
        <strain evidence="1">UCB-OBI-ISO-001</strain>
        <tissue evidence="1">Gonad</tissue>
    </source>
</reference>
<sequence length="72" mass="8131">MWQRDLSIVTISNVLHLSFYEAVTGTAAICSKMGSSYLSLSIVRMRMHCGCLRVLCNLKTLQVISRTIQAYF</sequence>